<dbReference type="Proteomes" id="UP000626109">
    <property type="component" value="Unassembled WGS sequence"/>
</dbReference>
<organism evidence="2 4">
    <name type="scientific">Polarella glacialis</name>
    <name type="common">Dinoflagellate</name>
    <dbReference type="NCBI Taxonomy" id="89957"/>
    <lineage>
        <taxon>Eukaryota</taxon>
        <taxon>Sar</taxon>
        <taxon>Alveolata</taxon>
        <taxon>Dinophyceae</taxon>
        <taxon>Suessiales</taxon>
        <taxon>Suessiaceae</taxon>
        <taxon>Polarella</taxon>
    </lineage>
</organism>
<dbReference type="CDD" id="cd00299">
    <property type="entry name" value="GST_C_family"/>
    <property type="match status" value="1"/>
</dbReference>
<dbReference type="PROSITE" id="PS50405">
    <property type="entry name" value="GST_CTER"/>
    <property type="match status" value="1"/>
</dbReference>
<dbReference type="InterPro" id="IPR036282">
    <property type="entry name" value="Glutathione-S-Trfase_C_sf"/>
</dbReference>
<gene>
    <name evidence="2" type="ORF">PGLA1383_LOCUS22694</name>
    <name evidence="3" type="ORF">PGLA2088_LOCUS5057</name>
</gene>
<sequence length="109" mass="11576">GALRPWGLDGEAVTSRRRSLLESDGPLRRRLSQLEAALRRFGFGTGDDDPWAAGTSEPSIADCALVPRLRYLSSGQLSGIPTDVLEAFPAVTGLAGRFSLLPAVQKVGL</sequence>
<dbReference type="Proteomes" id="UP000654075">
    <property type="component" value="Unassembled WGS sequence"/>
</dbReference>
<comment type="caution">
    <text evidence="2">The sequence shown here is derived from an EMBL/GenBank/DDBJ whole genome shotgun (WGS) entry which is preliminary data.</text>
</comment>
<evidence type="ECO:0000259" key="1">
    <source>
        <dbReference type="PROSITE" id="PS50405"/>
    </source>
</evidence>
<feature type="non-terminal residue" evidence="2">
    <location>
        <position position="1"/>
    </location>
</feature>
<evidence type="ECO:0000313" key="2">
    <source>
        <dbReference type="EMBL" id="CAE8604538.1"/>
    </source>
</evidence>
<dbReference type="EMBL" id="CAJNNW010004760">
    <property type="protein sequence ID" value="CAE8646726.1"/>
    <property type="molecule type" value="Genomic_DNA"/>
</dbReference>
<dbReference type="InterPro" id="IPR010987">
    <property type="entry name" value="Glutathione-S-Trfase_C-like"/>
</dbReference>
<dbReference type="EMBL" id="CAJNNV010016578">
    <property type="protein sequence ID" value="CAE8604538.1"/>
    <property type="molecule type" value="Genomic_DNA"/>
</dbReference>
<dbReference type="AlphaFoldDB" id="A0A813F336"/>
<reference evidence="2" key="1">
    <citation type="submission" date="2021-02" db="EMBL/GenBank/DDBJ databases">
        <authorList>
            <person name="Dougan E. K."/>
            <person name="Rhodes N."/>
            <person name="Thang M."/>
            <person name="Chan C."/>
        </authorList>
    </citation>
    <scope>NUCLEOTIDE SEQUENCE</scope>
</reference>
<dbReference type="Gene3D" id="1.20.1050.10">
    <property type="match status" value="1"/>
</dbReference>
<dbReference type="SUPFAM" id="SSF47616">
    <property type="entry name" value="GST C-terminal domain-like"/>
    <property type="match status" value="1"/>
</dbReference>
<name>A0A813F336_POLGL</name>
<accession>A0A813F336</accession>
<evidence type="ECO:0000313" key="4">
    <source>
        <dbReference type="Proteomes" id="UP000654075"/>
    </source>
</evidence>
<feature type="domain" description="GST C-terminal" evidence="1">
    <location>
        <begin position="1"/>
        <end position="109"/>
    </location>
</feature>
<proteinExistence type="predicted"/>
<protein>
    <recommendedName>
        <fullName evidence="1">GST C-terminal domain-containing protein</fullName>
    </recommendedName>
</protein>
<evidence type="ECO:0000313" key="3">
    <source>
        <dbReference type="EMBL" id="CAE8646726.1"/>
    </source>
</evidence>
<keyword evidence="4" id="KW-1185">Reference proteome</keyword>